<feature type="transmembrane region" description="Helical" evidence="1">
    <location>
        <begin position="20"/>
        <end position="43"/>
    </location>
</feature>
<dbReference type="EMBL" id="JAUSQU010000001">
    <property type="protein sequence ID" value="MDP9842600.1"/>
    <property type="molecule type" value="Genomic_DNA"/>
</dbReference>
<protein>
    <recommendedName>
        <fullName evidence="4">DUF4386 domain-containing protein</fullName>
    </recommendedName>
</protein>
<feature type="transmembrane region" description="Helical" evidence="1">
    <location>
        <begin position="138"/>
        <end position="165"/>
    </location>
</feature>
<name>A0ABT9Q866_9ACTN</name>
<reference evidence="2 3" key="1">
    <citation type="submission" date="2023-07" db="EMBL/GenBank/DDBJ databases">
        <title>Sequencing the genomes of 1000 actinobacteria strains.</title>
        <authorList>
            <person name="Klenk H.-P."/>
        </authorList>
    </citation>
    <scope>NUCLEOTIDE SEQUENCE [LARGE SCALE GENOMIC DNA]</scope>
    <source>
        <strain evidence="2 3">DSM 46740</strain>
    </source>
</reference>
<dbReference type="RefSeq" id="WP_307556493.1">
    <property type="nucleotide sequence ID" value="NZ_JAUSQU010000001.1"/>
</dbReference>
<gene>
    <name evidence="2" type="ORF">J2853_001811</name>
</gene>
<sequence length="241" mass="25115">MSGQTPPGVPARTRRDARALGRVVSAVLMPVGPACVAVIRLVMPGASGDIGAEVAANLDAQRLALLLGLPALFTLLPGAYTALHLGRRYRPALTAWAAAFLIPGYLGMTVLGAGDYAVLAATGIGLDPPAVTRLSDEIFALSAIPVLVFVVGHIVGTVLLGILAFRARLMPRWAAVMLTISQPLHFVATALAVPWLDFTAWGLTALGMGFLGVRVLRTPNDAWELPALETSRSPREGAVAG</sequence>
<organism evidence="2 3">
    <name type="scientific">Streptosporangium lutulentum</name>
    <dbReference type="NCBI Taxonomy" id="1461250"/>
    <lineage>
        <taxon>Bacteria</taxon>
        <taxon>Bacillati</taxon>
        <taxon>Actinomycetota</taxon>
        <taxon>Actinomycetes</taxon>
        <taxon>Streptosporangiales</taxon>
        <taxon>Streptosporangiaceae</taxon>
        <taxon>Streptosporangium</taxon>
    </lineage>
</organism>
<comment type="caution">
    <text evidence="2">The sequence shown here is derived from an EMBL/GenBank/DDBJ whole genome shotgun (WGS) entry which is preliminary data.</text>
</comment>
<keyword evidence="1" id="KW-1133">Transmembrane helix</keyword>
<evidence type="ECO:0008006" key="4">
    <source>
        <dbReference type="Google" id="ProtNLM"/>
    </source>
</evidence>
<feature type="transmembrane region" description="Helical" evidence="1">
    <location>
        <begin position="63"/>
        <end position="83"/>
    </location>
</feature>
<dbReference type="Proteomes" id="UP001225356">
    <property type="component" value="Unassembled WGS sequence"/>
</dbReference>
<keyword evidence="3" id="KW-1185">Reference proteome</keyword>
<evidence type="ECO:0000256" key="1">
    <source>
        <dbReference type="SAM" id="Phobius"/>
    </source>
</evidence>
<proteinExistence type="predicted"/>
<feature type="transmembrane region" description="Helical" evidence="1">
    <location>
        <begin position="95"/>
        <end position="118"/>
    </location>
</feature>
<evidence type="ECO:0000313" key="3">
    <source>
        <dbReference type="Proteomes" id="UP001225356"/>
    </source>
</evidence>
<keyword evidence="1" id="KW-0812">Transmembrane</keyword>
<accession>A0ABT9Q866</accession>
<evidence type="ECO:0000313" key="2">
    <source>
        <dbReference type="EMBL" id="MDP9842600.1"/>
    </source>
</evidence>
<keyword evidence="1" id="KW-0472">Membrane</keyword>